<dbReference type="PANTHER" id="PTHR12411">
    <property type="entry name" value="CYSTEINE PROTEASE FAMILY C1-RELATED"/>
    <property type="match status" value="1"/>
</dbReference>
<dbReference type="Pfam" id="PF00112">
    <property type="entry name" value="Peptidase_C1"/>
    <property type="match status" value="1"/>
</dbReference>
<dbReference type="InterPro" id="IPR025660">
    <property type="entry name" value="Pept_his_AS"/>
</dbReference>
<dbReference type="GO" id="GO:0006508">
    <property type="term" value="P:proteolysis"/>
    <property type="evidence" value="ECO:0007669"/>
    <property type="project" value="UniProtKB-KW"/>
</dbReference>
<dbReference type="SUPFAM" id="SSF54001">
    <property type="entry name" value="Cysteine proteinases"/>
    <property type="match status" value="1"/>
</dbReference>
<evidence type="ECO:0000313" key="7">
    <source>
        <dbReference type="Proteomes" id="UP001201812"/>
    </source>
</evidence>
<protein>
    <submittedName>
        <fullName evidence="6">Papain family cysteine protease domain-containing protein</fullName>
    </submittedName>
</protein>
<reference evidence="6" key="1">
    <citation type="submission" date="2022-01" db="EMBL/GenBank/DDBJ databases">
        <title>Genome Sequence Resource for Two Populations of Ditylenchus destructor, the Migratory Endoparasitic Phytonematode.</title>
        <authorList>
            <person name="Zhang H."/>
            <person name="Lin R."/>
            <person name="Xie B."/>
        </authorList>
    </citation>
    <scope>NUCLEOTIDE SEQUENCE</scope>
    <source>
        <strain evidence="6">BazhouSP</strain>
    </source>
</reference>
<keyword evidence="2" id="KW-1015">Disulfide bond</keyword>
<dbReference type="GO" id="GO:0008234">
    <property type="term" value="F:cysteine-type peptidase activity"/>
    <property type="evidence" value="ECO:0007669"/>
    <property type="project" value="InterPro"/>
</dbReference>
<dbReference type="Gene3D" id="3.90.70.10">
    <property type="entry name" value="Cysteine proteinases"/>
    <property type="match status" value="1"/>
</dbReference>
<comment type="caution">
    <text evidence="6">The sequence shown here is derived from an EMBL/GenBank/DDBJ whole genome shotgun (WGS) entry which is preliminary data.</text>
</comment>
<dbReference type="EMBL" id="JAKKPZ010000011">
    <property type="protein sequence ID" value="KAI1715734.1"/>
    <property type="molecule type" value="Genomic_DNA"/>
</dbReference>
<keyword evidence="4" id="KW-0472">Membrane</keyword>
<dbReference type="PROSITE" id="PS00639">
    <property type="entry name" value="THIOL_PROTEASE_HIS"/>
    <property type="match status" value="1"/>
</dbReference>
<comment type="similarity">
    <text evidence="1">Belongs to the peptidase C1 family.</text>
</comment>
<feature type="domain" description="Peptidase C1A papain C-terminal" evidence="5">
    <location>
        <begin position="163"/>
        <end position="308"/>
    </location>
</feature>
<name>A0AAD4R840_9BILA</name>
<dbReference type="SMART" id="SM00645">
    <property type="entry name" value="Pept_C1"/>
    <property type="match status" value="1"/>
</dbReference>
<evidence type="ECO:0000313" key="6">
    <source>
        <dbReference type="EMBL" id="KAI1715734.1"/>
    </source>
</evidence>
<evidence type="ECO:0000256" key="1">
    <source>
        <dbReference type="ARBA" id="ARBA00008455"/>
    </source>
</evidence>
<accession>A0AAD4R840</accession>
<dbReference type="InterPro" id="IPR025661">
    <property type="entry name" value="Pept_asp_AS"/>
</dbReference>
<sequence>MTGSVSNNKKKKKVSRMIRKDRKGDIEDCSSIKDTEVDPTIAAKPIGSTRLEVSESFLKLGKSVEQALMQRQGFQESSQELNNGNYRQGFFGPNSLASRSLRAHSSQSNNIQDVNAINNHRKSEICSKFMAFLGELTSKLFSLMFDIIQYLITHPTPLCVLMGCIGFYLVVLYLELSIAVLVESCAQTIWPISHIMLRGSGRFMHITSEFFGQLDNLGQAIYCDLATTWCSRFQMMCEDKCSFVDMAHTGGEYYGFHAVKLIGWGEDNGVPYWTLANSWNTDWGENGFFRIVRGKDECGIESKALLQAYLTSNVEFFKSDIIYHYQ</sequence>
<evidence type="ECO:0000256" key="4">
    <source>
        <dbReference type="SAM" id="Phobius"/>
    </source>
</evidence>
<gene>
    <name evidence="6" type="ORF">DdX_08064</name>
</gene>
<keyword evidence="6" id="KW-0378">Hydrolase</keyword>
<dbReference type="AlphaFoldDB" id="A0AAD4R840"/>
<organism evidence="6 7">
    <name type="scientific">Ditylenchus destructor</name>
    <dbReference type="NCBI Taxonomy" id="166010"/>
    <lineage>
        <taxon>Eukaryota</taxon>
        <taxon>Metazoa</taxon>
        <taxon>Ecdysozoa</taxon>
        <taxon>Nematoda</taxon>
        <taxon>Chromadorea</taxon>
        <taxon>Rhabditida</taxon>
        <taxon>Tylenchina</taxon>
        <taxon>Tylenchomorpha</taxon>
        <taxon>Sphaerularioidea</taxon>
        <taxon>Anguinidae</taxon>
        <taxon>Anguininae</taxon>
        <taxon>Ditylenchus</taxon>
    </lineage>
</organism>
<dbReference type="PROSITE" id="PS00640">
    <property type="entry name" value="THIOL_PROTEASE_ASN"/>
    <property type="match status" value="1"/>
</dbReference>
<keyword evidence="6" id="KW-0645">Protease</keyword>
<feature type="transmembrane region" description="Helical" evidence="4">
    <location>
        <begin position="158"/>
        <end position="182"/>
    </location>
</feature>
<keyword evidence="4" id="KW-0812">Transmembrane</keyword>
<keyword evidence="7" id="KW-1185">Reference proteome</keyword>
<dbReference type="InterPro" id="IPR000668">
    <property type="entry name" value="Peptidase_C1A_C"/>
</dbReference>
<dbReference type="InterPro" id="IPR038765">
    <property type="entry name" value="Papain-like_cys_pep_sf"/>
</dbReference>
<dbReference type="Proteomes" id="UP001201812">
    <property type="component" value="Unassembled WGS sequence"/>
</dbReference>
<feature type="compositionally biased region" description="Basic residues" evidence="3">
    <location>
        <begin position="8"/>
        <end position="21"/>
    </location>
</feature>
<feature type="region of interest" description="Disordered" evidence="3">
    <location>
        <begin position="1"/>
        <end position="23"/>
    </location>
</feature>
<proteinExistence type="inferred from homology"/>
<keyword evidence="4" id="KW-1133">Transmembrane helix</keyword>
<dbReference type="InterPro" id="IPR013128">
    <property type="entry name" value="Peptidase_C1A"/>
</dbReference>
<evidence type="ECO:0000256" key="2">
    <source>
        <dbReference type="ARBA" id="ARBA00023157"/>
    </source>
</evidence>
<evidence type="ECO:0000256" key="3">
    <source>
        <dbReference type="SAM" id="MobiDB-lite"/>
    </source>
</evidence>
<evidence type="ECO:0000259" key="5">
    <source>
        <dbReference type="SMART" id="SM00645"/>
    </source>
</evidence>